<name>A0AAD9WJW7_9ROSI</name>
<comment type="caution">
    <text evidence="5">The sequence shown here is derived from an EMBL/GenBank/DDBJ whole genome shotgun (WGS) entry which is preliminary data.</text>
</comment>
<organism evidence="5 6">
    <name type="scientific">Dipteronia dyeriana</name>
    <dbReference type="NCBI Taxonomy" id="168575"/>
    <lineage>
        <taxon>Eukaryota</taxon>
        <taxon>Viridiplantae</taxon>
        <taxon>Streptophyta</taxon>
        <taxon>Embryophyta</taxon>
        <taxon>Tracheophyta</taxon>
        <taxon>Spermatophyta</taxon>
        <taxon>Magnoliopsida</taxon>
        <taxon>eudicotyledons</taxon>
        <taxon>Gunneridae</taxon>
        <taxon>Pentapetalae</taxon>
        <taxon>rosids</taxon>
        <taxon>malvids</taxon>
        <taxon>Sapindales</taxon>
        <taxon>Sapindaceae</taxon>
        <taxon>Hippocastanoideae</taxon>
        <taxon>Acereae</taxon>
        <taxon>Dipteronia</taxon>
    </lineage>
</organism>
<dbReference type="SUPFAM" id="SSF50249">
    <property type="entry name" value="Nucleic acid-binding proteins"/>
    <property type="match status" value="1"/>
</dbReference>
<dbReference type="Proteomes" id="UP001280121">
    <property type="component" value="Unassembled WGS sequence"/>
</dbReference>
<dbReference type="Pfam" id="PF00164">
    <property type="entry name" value="Ribosom_S12_S23"/>
    <property type="match status" value="1"/>
</dbReference>
<dbReference type="InterPro" id="IPR012340">
    <property type="entry name" value="NA-bd_OB-fold"/>
</dbReference>
<dbReference type="AlphaFoldDB" id="A0AAD9WJW7"/>
<keyword evidence="6" id="KW-1185">Reference proteome</keyword>
<evidence type="ECO:0000256" key="4">
    <source>
        <dbReference type="ARBA" id="ARBA00077543"/>
    </source>
</evidence>
<dbReference type="GO" id="GO:0003735">
    <property type="term" value="F:structural constituent of ribosome"/>
    <property type="evidence" value="ECO:0007669"/>
    <property type="project" value="InterPro"/>
</dbReference>
<dbReference type="FunFam" id="2.40.50.140:FF:000007">
    <property type="entry name" value="40S ribosomal protein S23"/>
    <property type="match status" value="1"/>
</dbReference>
<evidence type="ECO:0000256" key="2">
    <source>
        <dbReference type="ARBA" id="ARBA00022980"/>
    </source>
</evidence>
<evidence type="ECO:0000256" key="1">
    <source>
        <dbReference type="ARBA" id="ARBA00005657"/>
    </source>
</evidence>
<dbReference type="GO" id="GO:0006412">
    <property type="term" value="P:translation"/>
    <property type="evidence" value="ECO:0007669"/>
    <property type="project" value="InterPro"/>
</dbReference>
<accession>A0AAD9WJW7</accession>
<dbReference type="InterPro" id="IPR006032">
    <property type="entry name" value="Ribosomal_uS12"/>
</dbReference>
<gene>
    <name evidence="5" type="ORF">Ddye_028661</name>
</gene>
<comment type="similarity">
    <text evidence="1">Belongs to the universal ribosomal protein uS12 family.</text>
</comment>
<dbReference type="Gene3D" id="2.40.50.140">
    <property type="entry name" value="Nucleic acid-binding proteins"/>
    <property type="match status" value="1"/>
</dbReference>
<keyword evidence="2" id="KW-0689">Ribosomal protein</keyword>
<evidence type="ECO:0000313" key="5">
    <source>
        <dbReference type="EMBL" id="KAK2633869.1"/>
    </source>
</evidence>
<dbReference type="EMBL" id="JANJYI010000009">
    <property type="protein sequence ID" value="KAK2633869.1"/>
    <property type="molecule type" value="Genomic_DNA"/>
</dbReference>
<proteinExistence type="inferred from homology"/>
<evidence type="ECO:0000256" key="3">
    <source>
        <dbReference type="ARBA" id="ARBA00023274"/>
    </source>
</evidence>
<dbReference type="PANTHER" id="PTHR11652">
    <property type="entry name" value="30S RIBOSOMAL PROTEIN S12 FAMILY MEMBER"/>
    <property type="match status" value="1"/>
</dbReference>
<evidence type="ECO:0000313" key="6">
    <source>
        <dbReference type="Proteomes" id="UP001280121"/>
    </source>
</evidence>
<reference evidence="5" key="1">
    <citation type="journal article" date="2023" name="Plant J.">
        <title>Genome sequences and population genomics provide insights into the demographic history, inbreeding, and mutation load of two 'living fossil' tree species of Dipteronia.</title>
        <authorList>
            <person name="Feng Y."/>
            <person name="Comes H.P."/>
            <person name="Chen J."/>
            <person name="Zhu S."/>
            <person name="Lu R."/>
            <person name="Zhang X."/>
            <person name="Li P."/>
            <person name="Qiu J."/>
            <person name="Olsen K.M."/>
            <person name="Qiu Y."/>
        </authorList>
    </citation>
    <scope>NUCLEOTIDE SEQUENCE</scope>
    <source>
        <strain evidence="5">KIB01</strain>
    </source>
</reference>
<dbReference type="GO" id="GO:1990904">
    <property type="term" value="C:ribonucleoprotein complex"/>
    <property type="evidence" value="ECO:0007669"/>
    <property type="project" value="UniProtKB-KW"/>
</dbReference>
<dbReference type="GO" id="GO:0005840">
    <property type="term" value="C:ribosome"/>
    <property type="evidence" value="ECO:0007669"/>
    <property type="project" value="UniProtKB-KW"/>
</dbReference>
<keyword evidence="3" id="KW-0687">Ribonucleoprotein</keyword>
<sequence length="89" mass="10619">MGAARKLKTNCRNERWADKWEAKQQNSAIRKFAHVQLIKNWKKITAFVPNDGCINYIEENVRLRMRCRLPDLDGRGMLWEIFLELDSRL</sequence>
<protein>
    <recommendedName>
        <fullName evidence="4">S12</fullName>
    </recommendedName>
</protein>